<dbReference type="GO" id="GO:0019901">
    <property type="term" value="F:protein kinase binding"/>
    <property type="evidence" value="ECO:0007669"/>
    <property type="project" value="InterPro"/>
</dbReference>
<feature type="compositionally biased region" description="Basic and acidic residues" evidence="1">
    <location>
        <begin position="491"/>
        <end position="506"/>
    </location>
</feature>
<accession>A0A3M7FZ77</accession>
<organism evidence="2 3">
    <name type="scientific">Hortaea werneckii</name>
    <name type="common">Black yeast</name>
    <name type="synonym">Cladosporium werneckii</name>
    <dbReference type="NCBI Taxonomy" id="91943"/>
    <lineage>
        <taxon>Eukaryota</taxon>
        <taxon>Fungi</taxon>
        <taxon>Dikarya</taxon>
        <taxon>Ascomycota</taxon>
        <taxon>Pezizomycotina</taxon>
        <taxon>Dothideomycetes</taxon>
        <taxon>Dothideomycetidae</taxon>
        <taxon>Mycosphaerellales</taxon>
        <taxon>Teratosphaeriaceae</taxon>
        <taxon>Hortaea</taxon>
    </lineage>
</organism>
<reference evidence="2 3" key="1">
    <citation type="journal article" date="2018" name="BMC Genomics">
        <title>Genomic evidence for intraspecific hybridization in a clonal and extremely halotolerant yeast.</title>
        <authorList>
            <person name="Gostincar C."/>
            <person name="Stajich J.E."/>
            <person name="Zupancic J."/>
            <person name="Zalar P."/>
            <person name="Gunde-Cimerman N."/>
        </authorList>
    </citation>
    <scope>NUCLEOTIDE SEQUENCE [LARGE SCALE GENOMIC DNA]</scope>
    <source>
        <strain evidence="2 3">EXF-2788</strain>
    </source>
</reference>
<evidence type="ECO:0000313" key="2">
    <source>
        <dbReference type="EMBL" id="RMY94188.1"/>
    </source>
</evidence>
<dbReference type="Pfam" id="PF08613">
    <property type="entry name" value="Cyclin"/>
    <property type="match status" value="1"/>
</dbReference>
<dbReference type="GO" id="GO:0005634">
    <property type="term" value="C:nucleus"/>
    <property type="evidence" value="ECO:0007669"/>
    <property type="project" value="TreeGrafter"/>
</dbReference>
<dbReference type="SUPFAM" id="SSF47954">
    <property type="entry name" value="Cyclin-like"/>
    <property type="match status" value="1"/>
</dbReference>
<dbReference type="Proteomes" id="UP000268823">
    <property type="component" value="Unassembled WGS sequence"/>
</dbReference>
<dbReference type="PANTHER" id="PTHR15615">
    <property type="match status" value="1"/>
</dbReference>
<protein>
    <recommendedName>
        <fullName evidence="4">Cyclin-like domain-containing protein</fullName>
    </recommendedName>
</protein>
<proteinExistence type="predicted"/>
<dbReference type="InterPro" id="IPR013922">
    <property type="entry name" value="Cyclin_PHO80-like"/>
</dbReference>
<feature type="region of interest" description="Disordered" evidence="1">
    <location>
        <begin position="475"/>
        <end position="506"/>
    </location>
</feature>
<dbReference type="GO" id="GO:0016538">
    <property type="term" value="F:cyclin-dependent protein serine/threonine kinase regulator activity"/>
    <property type="evidence" value="ECO:0007669"/>
    <property type="project" value="TreeGrafter"/>
</dbReference>
<evidence type="ECO:0000313" key="3">
    <source>
        <dbReference type="Proteomes" id="UP000268823"/>
    </source>
</evidence>
<feature type="compositionally biased region" description="Low complexity" evidence="1">
    <location>
        <begin position="475"/>
        <end position="484"/>
    </location>
</feature>
<comment type="caution">
    <text evidence="2">The sequence shown here is derived from an EMBL/GenBank/DDBJ whole genome shotgun (WGS) entry which is preliminary data.</text>
</comment>
<feature type="compositionally biased region" description="Low complexity" evidence="1">
    <location>
        <begin position="230"/>
        <end position="247"/>
    </location>
</feature>
<dbReference type="Gene3D" id="1.10.472.10">
    <property type="entry name" value="Cyclin-like"/>
    <property type="match status" value="1"/>
</dbReference>
<feature type="region of interest" description="Disordered" evidence="1">
    <location>
        <begin position="207"/>
        <end position="307"/>
    </location>
</feature>
<feature type="region of interest" description="Disordered" evidence="1">
    <location>
        <begin position="47"/>
        <end position="188"/>
    </location>
</feature>
<dbReference type="GO" id="GO:0000307">
    <property type="term" value="C:cyclin-dependent protein kinase holoenzyme complex"/>
    <property type="evidence" value="ECO:0007669"/>
    <property type="project" value="TreeGrafter"/>
</dbReference>
<dbReference type="CDD" id="cd20558">
    <property type="entry name" value="CYCLIN_ScPCL7-like"/>
    <property type="match status" value="1"/>
</dbReference>
<evidence type="ECO:0000256" key="1">
    <source>
        <dbReference type="SAM" id="MobiDB-lite"/>
    </source>
</evidence>
<evidence type="ECO:0008006" key="4">
    <source>
        <dbReference type="Google" id="ProtNLM"/>
    </source>
</evidence>
<feature type="compositionally biased region" description="Basic and acidic residues" evidence="1">
    <location>
        <begin position="274"/>
        <end position="289"/>
    </location>
</feature>
<feature type="compositionally biased region" description="Low complexity" evidence="1">
    <location>
        <begin position="138"/>
        <end position="149"/>
    </location>
</feature>
<dbReference type="PANTHER" id="PTHR15615:SF117">
    <property type="entry name" value="PHO85 CYCLIN PHO80"/>
    <property type="match status" value="1"/>
</dbReference>
<sequence>MICQGPARAFSIPRLRCLDGITTAVSRLDRLPHLLARTLPRCVRACPGQSAPASAPNDASRTSTSSSSSRRRRARNIRVGLSRTQTQAQAKRVCSLTAGTSHMSALTSHSHSPSPAASPHSTFHIRASPRQRPYSGCSASPRRPANAPAANPPPSATKPPRELPRAHPNSAASRPYADAGTQYSPEGYPPTAGLGYKVAAGGLRSAAREGVVRKRKGSSHSATPPEKPMSSAEPAASGSAAQPANEAPGEPQPRRDPSARPTPAQQPRNAADLSQRDAEQNVEPQEARSTHGHSSAPKKSRQEPGTEKIMPRLYWTCSPKELGVLISNMLMELIRLNDQIPLRDGRLTRFHSRAPPGISVSDYLQRLIQHATLSPPILLSMVYYIDRLCALYPAFTINSLTVHRFLITAATVAAKGLSDSFWTNPTYARIGGIPVSELATLELELLQRVHWKIVPKPEVLEEYYRSLVDRTQGYDLEAGSSDSSSLDESDDGHGSPDDDRMSEAPP</sequence>
<dbReference type="VEuPathDB" id="FungiDB:BTJ68_10138"/>
<feature type="compositionally biased region" description="Low complexity" evidence="1">
    <location>
        <begin position="104"/>
        <end position="122"/>
    </location>
</feature>
<name>A0A3M7FZ77_HORWE</name>
<dbReference type="InterPro" id="IPR036915">
    <property type="entry name" value="Cyclin-like_sf"/>
</dbReference>
<dbReference type="AlphaFoldDB" id="A0A3M7FZ77"/>
<gene>
    <name evidence="2" type="ORF">D0861_01512</name>
</gene>
<feature type="compositionally biased region" description="Low complexity" evidence="1">
    <location>
        <begin position="59"/>
        <end position="68"/>
    </location>
</feature>
<dbReference type="EMBL" id="QWIR01000015">
    <property type="protein sequence ID" value="RMY94188.1"/>
    <property type="molecule type" value="Genomic_DNA"/>
</dbReference>
<dbReference type="OrthoDB" id="337735at2759"/>